<dbReference type="PRINTS" id="PR00690">
    <property type="entry name" value="ADHESNFAMILY"/>
</dbReference>
<feature type="compositionally biased region" description="Basic and acidic residues" evidence="7">
    <location>
        <begin position="124"/>
        <end position="147"/>
    </location>
</feature>
<evidence type="ECO:0000256" key="5">
    <source>
        <dbReference type="ARBA" id="ARBA00022729"/>
    </source>
</evidence>
<dbReference type="EMBL" id="CP104377">
    <property type="protein sequence ID" value="UXC17402.1"/>
    <property type="molecule type" value="Genomic_DNA"/>
</dbReference>
<gene>
    <name evidence="9" type="ORF">N4T19_17060</name>
</gene>
<evidence type="ECO:0000313" key="9">
    <source>
        <dbReference type="EMBL" id="UXC17402.1"/>
    </source>
</evidence>
<name>A0ABY5ZXC2_9BURK</name>
<dbReference type="PANTHER" id="PTHR42953">
    <property type="entry name" value="HIGH-AFFINITY ZINC UPTAKE SYSTEM PROTEIN ZNUA-RELATED"/>
    <property type="match status" value="1"/>
</dbReference>
<dbReference type="CDD" id="cd01137">
    <property type="entry name" value="PsaA"/>
    <property type="match status" value="1"/>
</dbReference>
<proteinExistence type="inferred from homology"/>
<keyword evidence="10" id="KW-1185">Reference proteome</keyword>
<feature type="signal peptide" evidence="8">
    <location>
        <begin position="1"/>
        <end position="27"/>
    </location>
</feature>
<dbReference type="InterPro" id="IPR050492">
    <property type="entry name" value="Bact_metal-bind_prot9"/>
</dbReference>
<keyword evidence="5 8" id="KW-0732">Signal</keyword>
<evidence type="ECO:0000256" key="6">
    <source>
        <dbReference type="RuleBase" id="RU003512"/>
    </source>
</evidence>
<feature type="chain" id="PRO_5046840428" evidence="8">
    <location>
        <begin position="28"/>
        <end position="330"/>
    </location>
</feature>
<organism evidence="9 10">
    <name type="scientific">Comamonas squillarum</name>
    <dbReference type="NCBI Taxonomy" id="2977320"/>
    <lineage>
        <taxon>Bacteria</taxon>
        <taxon>Pseudomonadati</taxon>
        <taxon>Pseudomonadota</taxon>
        <taxon>Betaproteobacteria</taxon>
        <taxon>Burkholderiales</taxon>
        <taxon>Comamonadaceae</taxon>
        <taxon>Comamonas</taxon>
    </lineage>
</organism>
<dbReference type="SUPFAM" id="SSF53807">
    <property type="entry name" value="Helical backbone' metal receptor"/>
    <property type="match status" value="1"/>
</dbReference>
<feature type="region of interest" description="Disordered" evidence="7">
    <location>
        <begin position="120"/>
        <end position="160"/>
    </location>
</feature>
<evidence type="ECO:0000256" key="4">
    <source>
        <dbReference type="ARBA" id="ARBA00022723"/>
    </source>
</evidence>
<evidence type="ECO:0000256" key="2">
    <source>
        <dbReference type="ARBA" id="ARBA00011028"/>
    </source>
</evidence>
<comment type="subcellular location">
    <subcellularLocation>
        <location evidence="1">Cell envelope</location>
    </subcellularLocation>
</comment>
<evidence type="ECO:0000256" key="1">
    <source>
        <dbReference type="ARBA" id="ARBA00004196"/>
    </source>
</evidence>
<dbReference type="InterPro" id="IPR006127">
    <property type="entry name" value="ZnuA-like"/>
</dbReference>
<dbReference type="PANTHER" id="PTHR42953:SF1">
    <property type="entry name" value="METAL-BINDING PROTEIN HI_0362-RELATED"/>
    <property type="match status" value="1"/>
</dbReference>
<evidence type="ECO:0000256" key="3">
    <source>
        <dbReference type="ARBA" id="ARBA00022448"/>
    </source>
</evidence>
<accession>A0ABY5ZXC2</accession>
<dbReference type="InterPro" id="IPR006129">
    <property type="entry name" value="AdhesinB"/>
</dbReference>
<sequence length="330" mass="35428">MSNFYLNRRALLGLALTSALPVGSVWAAGQPLPVVASFSILQDLTRQVGGDRVSVSALVGPDGDAHVFEPTPQQARQLQQAKVLVANGLDFEGWLPRLKKASGFQGQEIVASQGIAVRSLPKGQGHDHGHDHGAGKEGHDHDHDHDHGHGHHHGPNDPHAWQDVKNAIVYVRNIAKGLAKADPANAAQYDKQATQYIARLTALDASLRQRFAALPAERRSVVSTHDAFGYFAQAYGLRFVPVRGLSTESEPSARDLAALVKQVRAERIGAIFLENISDPRLLEQLARETGAAIGGRLYSDALSPDGGPASTYVDMVETNAATLLKALQAR</sequence>
<evidence type="ECO:0000313" key="10">
    <source>
        <dbReference type="Proteomes" id="UP001058290"/>
    </source>
</evidence>
<reference evidence="9" key="1">
    <citation type="submission" date="2022-09" db="EMBL/GenBank/DDBJ databases">
        <title>Bacterial diversity in gut of crayfish and pufferfish.</title>
        <authorList>
            <person name="Huang Y."/>
        </authorList>
    </citation>
    <scope>NUCLEOTIDE SEQUENCE</scope>
    <source>
        <strain evidence="9">PR12</strain>
    </source>
</reference>
<dbReference type="Gene3D" id="3.40.50.1980">
    <property type="entry name" value="Nitrogenase molybdenum iron protein domain"/>
    <property type="match status" value="2"/>
</dbReference>
<dbReference type="Pfam" id="PF01297">
    <property type="entry name" value="ZnuA"/>
    <property type="match status" value="1"/>
</dbReference>
<protein>
    <submittedName>
        <fullName evidence="9">Metal ABC transporter substrate-binding protein</fullName>
    </submittedName>
</protein>
<dbReference type="InterPro" id="IPR006128">
    <property type="entry name" value="Lipoprotein_PsaA-like"/>
</dbReference>
<keyword evidence="4" id="KW-0479">Metal-binding</keyword>
<dbReference type="Proteomes" id="UP001058290">
    <property type="component" value="Chromosome"/>
</dbReference>
<keyword evidence="3 6" id="KW-0813">Transport</keyword>
<evidence type="ECO:0000256" key="7">
    <source>
        <dbReference type="SAM" id="MobiDB-lite"/>
    </source>
</evidence>
<dbReference type="PRINTS" id="PR00691">
    <property type="entry name" value="ADHESINB"/>
</dbReference>
<dbReference type="RefSeq" id="WP_260718605.1">
    <property type="nucleotide sequence ID" value="NZ_CP104377.1"/>
</dbReference>
<evidence type="ECO:0000256" key="8">
    <source>
        <dbReference type="SAM" id="SignalP"/>
    </source>
</evidence>
<comment type="similarity">
    <text evidence="2 6">Belongs to the bacterial solute-binding protein 9 family.</text>
</comment>